<reference evidence="2" key="1">
    <citation type="submission" date="2021-02" db="EMBL/GenBank/DDBJ databases">
        <authorList>
            <person name="Dougan E. K."/>
            <person name="Rhodes N."/>
            <person name="Thang M."/>
            <person name="Chan C."/>
        </authorList>
    </citation>
    <scope>NUCLEOTIDE SEQUENCE</scope>
</reference>
<organism evidence="2 3">
    <name type="scientific">Polarella glacialis</name>
    <name type="common">Dinoflagellate</name>
    <dbReference type="NCBI Taxonomy" id="89957"/>
    <lineage>
        <taxon>Eukaryota</taxon>
        <taxon>Sar</taxon>
        <taxon>Alveolata</taxon>
        <taxon>Dinophyceae</taxon>
        <taxon>Suessiales</taxon>
        <taxon>Suessiaceae</taxon>
        <taxon>Polarella</taxon>
    </lineage>
</organism>
<feature type="non-terminal residue" evidence="2">
    <location>
        <position position="106"/>
    </location>
</feature>
<proteinExistence type="predicted"/>
<gene>
    <name evidence="2" type="ORF">PGLA2088_LOCUS32992</name>
</gene>
<protein>
    <submittedName>
        <fullName evidence="2">Uncharacterized protein</fullName>
    </submittedName>
</protein>
<dbReference type="Proteomes" id="UP000626109">
    <property type="component" value="Unassembled WGS sequence"/>
</dbReference>
<sequence length="106" mass="11131">VEAFDAELGRYLVQLLPITGPPVLAKLRRENLHIPPALVLRFAGDEPEAPASPEAKEAATTASAGAASPRSAVARSPAPIFTLPSAEAGTNPVPKSKSWRPTLRPM</sequence>
<comment type="caution">
    <text evidence="2">The sequence shown here is derived from an EMBL/GenBank/DDBJ whole genome shotgun (WGS) entry which is preliminary data.</text>
</comment>
<dbReference type="EMBL" id="CAJNNW010030608">
    <property type="protein sequence ID" value="CAE8703873.1"/>
    <property type="molecule type" value="Genomic_DNA"/>
</dbReference>
<evidence type="ECO:0000313" key="3">
    <source>
        <dbReference type="Proteomes" id="UP000626109"/>
    </source>
</evidence>
<feature type="compositionally biased region" description="Low complexity" evidence="1">
    <location>
        <begin position="49"/>
        <end position="79"/>
    </location>
</feature>
<evidence type="ECO:0000313" key="2">
    <source>
        <dbReference type="EMBL" id="CAE8703873.1"/>
    </source>
</evidence>
<evidence type="ECO:0000256" key="1">
    <source>
        <dbReference type="SAM" id="MobiDB-lite"/>
    </source>
</evidence>
<name>A0A813KD16_POLGL</name>
<accession>A0A813KD16</accession>
<dbReference type="AlphaFoldDB" id="A0A813KD16"/>
<feature type="region of interest" description="Disordered" evidence="1">
    <location>
        <begin position="45"/>
        <end position="106"/>
    </location>
</feature>